<dbReference type="PROSITE" id="PS01209">
    <property type="entry name" value="LDLRA_1"/>
    <property type="match status" value="1"/>
</dbReference>
<dbReference type="Gene3D" id="4.10.400.10">
    <property type="entry name" value="Low-density Lipoprotein Receptor"/>
    <property type="match status" value="1"/>
</dbReference>
<keyword evidence="4" id="KW-0418">Kinase</keyword>
<proteinExistence type="inferred from homology"/>
<feature type="domain" description="Protein kinase" evidence="14">
    <location>
        <begin position="848"/>
        <end position="1118"/>
    </location>
</feature>
<dbReference type="PROSITE" id="PS50060">
    <property type="entry name" value="MAM_2"/>
    <property type="match status" value="2"/>
</dbReference>
<dbReference type="InterPro" id="IPR013320">
    <property type="entry name" value="ConA-like_dom_sf"/>
</dbReference>
<feature type="region of interest" description="Disordered" evidence="12">
    <location>
        <begin position="1164"/>
        <end position="1203"/>
    </location>
</feature>
<dbReference type="InterPro" id="IPR036055">
    <property type="entry name" value="LDL_receptor-like_sf"/>
</dbReference>
<dbReference type="InterPro" id="IPR000998">
    <property type="entry name" value="MAM_dom"/>
</dbReference>
<dbReference type="SMART" id="SM00219">
    <property type="entry name" value="TyrKc"/>
    <property type="match status" value="1"/>
</dbReference>
<evidence type="ECO:0000313" key="17">
    <source>
        <dbReference type="Proteomes" id="UP000007110"/>
    </source>
</evidence>
<dbReference type="InterPro" id="IPR002172">
    <property type="entry name" value="LDrepeatLR_classA_rpt"/>
</dbReference>
<feature type="disulfide bond" evidence="9">
    <location>
        <begin position="159"/>
        <end position="177"/>
    </location>
</feature>
<dbReference type="SMART" id="SM00137">
    <property type="entry name" value="MAM"/>
    <property type="match status" value="2"/>
</dbReference>
<dbReference type="InterPro" id="IPR050122">
    <property type="entry name" value="RTK"/>
</dbReference>
<dbReference type="GO" id="GO:0045664">
    <property type="term" value="P:regulation of neuron differentiation"/>
    <property type="evidence" value="ECO:0000318"/>
    <property type="project" value="GO_Central"/>
</dbReference>
<keyword evidence="5 10" id="KW-0067">ATP-binding</keyword>
<feature type="domain" description="MAM" evidence="15">
    <location>
        <begin position="6"/>
        <end position="144"/>
    </location>
</feature>
<feature type="compositionally biased region" description="Low complexity" evidence="12">
    <location>
        <begin position="1288"/>
        <end position="1300"/>
    </location>
</feature>
<keyword evidence="11" id="KW-0675">Receptor</keyword>
<dbReference type="Proteomes" id="UP000007110">
    <property type="component" value="Unassembled WGS sequence"/>
</dbReference>
<dbReference type="GO" id="GO:0005886">
    <property type="term" value="C:plasma membrane"/>
    <property type="evidence" value="ECO:0000318"/>
    <property type="project" value="GO_Central"/>
</dbReference>
<comment type="similarity">
    <text evidence="11">Belongs to the protein kinase superfamily. Tyr protein kinase family. Insulin receptor subfamily.</text>
</comment>
<keyword evidence="2" id="KW-0808">Transferase</keyword>
<dbReference type="InterPro" id="IPR011009">
    <property type="entry name" value="Kinase-like_dom_sf"/>
</dbReference>
<dbReference type="InterPro" id="IPR023415">
    <property type="entry name" value="LDLR_class-A_CS"/>
</dbReference>
<dbReference type="FunCoup" id="A0A7M7PPG6">
    <property type="interactions" value="1010"/>
</dbReference>
<feature type="region of interest" description="Disordered" evidence="12">
    <location>
        <begin position="1247"/>
        <end position="1370"/>
    </location>
</feature>
<dbReference type="PROSITE" id="PS00109">
    <property type="entry name" value="PROTEIN_KINASE_TYR"/>
    <property type="match status" value="1"/>
</dbReference>
<dbReference type="PRINTS" id="PR00109">
    <property type="entry name" value="TYRKINASE"/>
</dbReference>
<dbReference type="OrthoDB" id="73209at2759"/>
<dbReference type="EnsemblMetazoa" id="XM_030998945">
    <property type="protein sequence ID" value="XP_030854805"/>
    <property type="gene ID" value="LOC105441992"/>
</dbReference>
<dbReference type="Pfam" id="PF00057">
    <property type="entry name" value="Ldl_recept_a"/>
    <property type="match status" value="1"/>
</dbReference>
<feature type="transmembrane region" description="Helical" evidence="13">
    <location>
        <begin position="770"/>
        <end position="791"/>
    </location>
</feature>
<dbReference type="OMA" id="NTACERQ"/>
<dbReference type="PROSITE" id="PS00107">
    <property type="entry name" value="PROTEIN_KINASE_ATP"/>
    <property type="match status" value="1"/>
</dbReference>
<evidence type="ECO:0000256" key="9">
    <source>
        <dbReference type="PROSITE-ProRule" id="PRU00124"/>
    </source>
</evidence>
<evidence type="ECO:0000256" key="12">
    <source>
        <dbReference type="SAM" id="MobiDB-lite"/>
    </source>
</evidence>
<dbReference type="GO" id="GO:0043235">
    <property type="term" value="C:receptor complex"/>
    <property type="evidence" value="ECO:0000318"/>
    <property type="project" value="GO_Central"/>
</dbReference>
<feature type="region of interest" description="Disordered" evidence="12">
    <location>
        <begin position="600"/>
        <end position="648"/>
    </location>
</feature>
<dbReference type="InterPro" id="IPR020635">
    <property type="entry name" value="Tyr_kinase_cat_dom"/>
</dbReference>
<dbReference type="InterPro" id="IPR002011">
    <property type="entry name" value="Tyr_kinase_rcpt_2_CS"/>
</dbReference>
<dbReference type="InterPro" id="IPR000719">
    <property type="entry name" value="Prot_kinase_dom"/>
</dbReference>
<evidence type="ECO:0000259" key="15">
    <source>
        <dbReference type="PROSITE" id="PS50060"/>
    </source>
</evidence>
<name>A0A7M7PPG6_STRPU</name>
<feature type="compositionally biased region" description="Low complexity" evidence="12">
    <location>
        <begin position="1347"/>
        <end position="1361"/>
    </location>
</feature>
<dbReference type="PROSITE" id="PS00239">
    <property type="entry name" value="RECEPTOR_TYR_KIN_II"/>
    <property type="match status" value="1"/>
</dbReference>
<feature type="transmembrane region" description="Helical" evidence="13">
    <location>
        <begin position="1043"/>
        <end position="1061"/>
    </location>
</feature>
<sequence length="1443" mass="157603">MFTPGWEVREGASTNPYTGPPGGYDPSGEAIGNYTYVSSQGKLDRAMAELESLTYQESGALCSINFFYYMSGTDTGTLTLSVAMDNQRYPIWQRLGSQAARWIDEVILLRSMPLPFQIVFEATMTGGSEGDIALDNIQLLDCSPDHVAPSCSPNSYFECTNLECIPKENLCDLRPDCLFGEDEHNTICGHIPYGAKCDFESGLCGWYNIVGQDHQNWTRHHGSTKSTGTGPSVDHTLGTEEGYYFYYETSGIGTGDEAYMRSPVFEAPPATTRNRTNPMYKACKFRFAYHMYGTEPSTLKIFAISAENPEISSQLFSEYNRNIDRWVETVQPMPDVITDRYFIQIEATRGRGWKGDVAVDDISLSPECFEKNNTSVGSTAGYTNPWSSGPRTTNMTSYPTPSTVMTDPTNGATTTATTTVKKEPIPTVNFTFTTCGTHGPYGPTQARCTAAYRYTNLTVRVLNHEDSISLAGVQVWTAPETRLYSVTAYGASGGAGVENSGPSKAAKVDAIFNLTAGDQLFILVGQEGESACSDPDVLFAHYCTGNVDEKARLQLAEGGLSAGGGGAGGGGTFIALKSETSPELTPLLVAAGGGGLAFSPSPSTSYSDGRVGSPGTGVSGQHNVSAMDTAGAGGGWNSSRDHEPTGRSFLQGATGGRECLLAYEDFRWNTHGGFGGGGGACTTGGGGGGYTGGDASLVKSLEGDGQGGMSFIHPSVMEPVAVAGARSGAGEVLIVGTIFCPEGSFRSPDKQSCLYTTASPPGYSFPVSKISIIIILLIFIFLTIMSICLVFKYKEHKLKVAENKMEASYQLSQLRNNFAIDVNPCYTIPGKDSPATSHDLKELPRENLRLISALGQGAFGEVFRGVYQPPHQKSEIDIAVKTLPEHCTEQDELDFLMEALIMGNFDHPNVVSLLGICFKEKPHFIVLEYMEGGELKQFLRDIRPTEEKPSSITMKDLLQITQDVAQGCRYLESRRFIHRDIAARNILLTTKESGRAAKIADFGMARDIYRADYYRKGGQALLPVKWMPPEAFQDGIFTSKTDVWAYGVLLWEIISLGFMPYPGMSNQEVIQFVSAGERMNPPRSCPQPVFNLMSQCWRHIPEDRPPFTTILESINYCLQDPDVLETPLPKVLTERKKQLTIMRPPDPKRSPVLRVERVIRSCEPSPFSSQRVSPLHHTPSPTHQPTWVGQTGEGSSQQGLHHQDEGIDRTYNGKRFQDHSPLNSSSILLTNKSYGFRSLARDITGDAKDRTCHNGVTENSSQMNNLSPTRHVNETEQSSEMSTLLHVGRSGSSRSDSLSDIPAGSNQEPGWYPDPTCKPKRSASMCHGEASREHTKSPLTRGLSWTQRPPQSQDNQNPQDTNIHRSTSLPGIPVIVTTPNLMSKDNVAFKLQLKTATNGSFSRAGSLKKKLSKKLSRDYRNTDSEPLVSEENIINKQSQDTFL</sequence>
<keyword evidence="11" id="KW-0597">Phosphoprotein</keyword>
<evidence type="ECO:0000313" key="16">
    <source>
        <dbReference type="EnsemblMetazoa" id="XP_030854805"/>
    </source>
</evidence>
<evidence type="ECO:0000256" key="1">
    <source>
        <dbReference type="ARBA" id="ARBA00004251"/>
    </source>
</evidence>
<evidence type="ECO:0000256" key="2">
    <source>
        <dbReference type="ARBA" id="ARBA00022679"/>
    </source>
</evidence>
<dbReference type="Gene3D" id="3.30.200.20">
    <property type="entry name" value="Phosphorylase Kinase, domain 1"/>
    <property type="match status" value="1"/>
</dbReference>
<dbReference type="KEGG" id="spu:105441992"/>
<dbReference type="Pfam" id="PF07714">
    <property type="entry name" value="PK_Tyr_Ser-Thr"/>
    <property type="match status" value="1"/>
</dbReference>
<evidence type="ECO:0000256" key="4">
    <source>
        <dbReference type="ARBA" id="ARBA00022777"/>
    </source>
</evidence>
<organism evidence="16 17">
    <name type="scientific">Strongylocentrotus purpuratus</name>
    <name type="common">Purple sea urchin</name>
    <dbReference type="NCBI Taxonomy" id="7668"/>
    <lineage>
        <taxon>Eukaryota</taxon>
        <taxon>Metazoa</taxon>
        <taxon>Echinodermata</taxon>
        <taxon>Eleutherozoa</taxon>
        <taxon>Echinozoa</taxon>
        <taxon>Echinoidea</taxon>
        <taxon>Euechinoidea</taxon>
        <taxon>Echinacea</taxon>
        <taxon>Camarodonta</taxon>
        <taxon>Echinidea</taxon>
        <taxon>Strongylocentrotidae</taxon>
        <taxon>Strongylocentrotus</taxon>
    </lineage>
</organism>
<dbReference type="CTD" id="238"/>
<dbReference type="Pfam" id="PF00629">
    <property type="entry name" value="MAM"/>
    <property type="match status" value="2"/>
</dbReference>
<evidence type="ECO:0000256" key="11">
    <source>
        <dbReference type="RuleBase" id="RU000312"/>
    </source>
</evidence>
<dbReference type="SUPFAM" id="SSF56112">
    <property type="entry name" value="Protein kinase-like (PK-like)"/>
    <property type="match status" value="1"/>
</dbReference>
<dbReference type="CDD" id="cd06263">
    <property type="entry name" value="MAM"/>
    <property type="match status" value="2"/>
</dbReference>
<protein>
    <recommendedName>
        <fullName evidence="11">Tyrosine-protein kinase receptor</fullName>
        <ecNumber evidence="11">2.7.10.1</ecNumber>
    </recommendedName>
</protein>
<dbReference type="Gene3D" id="1.10.510.10">
    <property type="entry name" value="Transferase(Phosphotransferase) domain 1"/>
    <property type="match status" value="1"/>
</dbReference>
<evidence type="ECO:0000256" key="7">
    <source>
        <dbReference type="ARBA" id="ARBA00023157"/>
    </source>
</evidence>
<feature type="domain" description="MAM" evidence="15">
    <location>
        <begin position="195"/>
        <end position="370"/>
    </location>
</feature>
<accession>A0A7M7PPG6</accession>
<evidence type="ECO:0000256" key="8">
    <source>
        <dbReference type="ARBA" id="ARBA00051243"/>
    </source>
</evidence>
<keyword evidence="3 10" id="KW-0547">Nucleotide-binding</keyword>
<keyword evidence="17" id="KW-1185">Reference proteome</keyword>
<evidence type="ECO:0000256" key="6">
    <source>
        <dbReference type="ARBA" id="ARBA00023137"/>
    </source>
</evidence>
<keyword evidence="11 13" id="KW-0812">Transmembrane</keyword>
<dbReference type="CDD" id="cd00112">
    <property type="entry name" value="LDLa"/>
    <property type="match status" value="1"/>
</dbReference>
<keyword evidence="7 9" id="KW-1015">Disulfide bond</keyword>
<reference evidence="17" key="1">
    <citation type="submission" date="2015-02" db="EMBL/GenBank/DDBJ databases">
        <title>Genome sequencing for Strongylocentrotus purpuratus.</title>
        <authorList>
            <person name="Murali S."/>
            <person name="Liu Y."/>
            <person name="Vee V."/>
            <person name="English A."/>
            <person name="Wang M."/>
            <person name="Skinner E."/>
            <person name="Han Y."/>
            <person name="Muzny D.M."/>
            <person name="Worley K.C."/>
            <person name="Gibbs R.A."/>
        </authorList>
    </citation>
    <scope>NUCLEOTIDE SEQUENCE</scope>
</reference>
<dbReference type="InterPro" id="IPR008266">
    <property type="entry name" value="Tyr_kinase_AS"/>
</dbReference>
<comment type="caution">
    <text evidence="9">Lacks conserved residue(s) required for the propagation of feature annotation.</text>
</comment>
<reference evidence="16" key="2">
    <citation type="submission" date="2021-01" db="UniProtKB">
        <authorList>
            <consortium name="EnsemblMetazoa"/>
        </authorList>
    </citation>
    <scope>IDENTIFICATION</scope>
</reference>
<feature type="compositionally biased region" description="Polar residues" evidence="12">
    <location>
        <begin position="1254"/>
        <end position="1282"/>
    </location>
</feature>
<evidence type="ECO:0000256" key="13">
    <source>
        <dbReference type="SAM" id="Phobius"/>
    </source>
</evidence>
<keyword evidence="13" id="KW-0472">Membrane</keyword>
<dbReference type="Gene3D" id="2.60.120.200">
    <property type="match status" value="2"/>
</dbReference>
<dbReference type="FunFam" id="1.10.510.10:FF:000113">
    <property type="entry name" value="Tyrosine-protein kinase receptor"/>
    <property type="match status" value="1"/>
</dbReference>
<evidence type="ECO:0000256" key="10">
    <source>
        <dbReference type="PROSITE-ProRule" id="PRU10141"/>
    </source>
</evidence>
<dbReference type="GO" id="GO:0007169">
    <property type="term" value="P:cell surface receptor protein tyrosine kinase signaling pathway"/>
    <property type="evidence" value="ECO:0000318"/>
    <property type="project" value="GO_Central"/>
</dbReference>
<dbReference type="CDD" id="cd05036">
    <property type="entry name" value="PTKc_ALK_LTK"/>
    <property type="match status" value="1"/>
</dbReference>
<feature type="region of interest" description="Disordered" evidence="12">
    <location>
        <begin position="1"/>
        <end position="24"/>
    </location>
</feature>
<evidence type="ECO:0000256" key="3">
    <source>
        <dbReference type="ARBA" id="ARBA00022741"/>
    </source>
</evidence>
<evidence type="ECO:0000259" key="14">
    <source>
        <dbReference type="PROSITE" id="PS50011"/>
    </source>
</evidence>
<dbReference type="EC" id="2.7.10.1" evidence="11"/>
<dbReference type="SMART" id="SM00192">
    <property type="entry name" value="LDLa"/>
    <property type="match status" value="1"/>
</dbReference>
<dbReference type="GO" id="GO:0004714">
    <property type="term" value="F:transmembrane receptor protein tyrosine kinase activity"/>
    <property type="evidence" value="ECO:0000318"/>
    <property type="project" value="GO_Central"/>
</dbReference>
<feature type="binding site" evidence="10">
    <location>
        <position position="881"/>
    </location>
    <ligand>
        <name>ATP</name>
        <dbReference type="ChEBI" id="CHEBI:30616"/>
    </ligand>
</feature>
<dbReference type="GeneID" id="105441992"/>
<comment type="catalytic activity">
    <reaction evidence="8 11">
        <text>L-tyrosyl-[protein] + ATP = O-phospho-L-tyrosyl-[protein] + ADP + H(+)</text>
        <dbReference type="Rhea" id="RHEA:10596"/>
        <dbReference type="Rhea" id="RHEA-COMP:10136"/>
        <dbReference type="Rhea" id="RHEA-COMP:20101"/>
        <dbReference type="ChEBI" id="CHEBI:15378"/>
        <dbReference type="ChEBI" id="CHEBI:30616"/>
        <dbReference type="ChEBI" id="CHEBI:46858"/>
        <dbReference type="ChEBI" id="CHEBI:61978"/>
        <dbReference type="ChEBI" id="CHEBI:456216"/>
        <dbReference type="EC" id="2.7.10.1"/>
    </reaction>
</comment>
<evidence type="ECO:0000256" key="5">
    <source>
        <dbReference type="ARBA" id="ARBA00022840"/>
    </source>
</evidence>
<dbReference type="PROSITE" id="PS50068">
    <property type="entry name" value="LDLRA_2"/>
    <property type="match status" value="1"/>
</dbReference>
<dbReference type="SUPFAM" id="SSF49899">
    <property type="entry name" value="Concanavalin A-like lectins/glucanases"/>
    <property type="match status" value="2"/>
</dbReference>
<comment type="subcellular location">
    <subcellularLocation>
        <location evidence="1">Cell membrane</location>
        <topology evidence="1">Single-pass type I membrane protein</topology>
    </subcellularLocation>
</comment>
<dbReference type="PROSITE" id="PS50011">
    <property type="entry name" value="PROTEIN_KINASE_DOM"/>
    <property type="match status" value="1"/>
</dbReference>
<dbReference type="InParanoid" id="A0A7M7PPG6"/>
<feature type="compositionally biased region" description="Polar residues" evidence="12">
    <location>
        <begin position="1179"/>
        <end position="1200"/>
    </location>
</feature>
<dbReference type="SUPFAM" id="SSF57424">
    <property type="entry name" value="LDL receptor-like module"/>
    <property type="match status" value="1"/>
</dbReference>
<dbReference type="GO" id="GO:0042127">
    <property type="term" value="P:regulation of cell population proliferation"/>
    <property type="evidence" value="ECO:0000318"/>
    <property type="project" value="GO_Central"/>
</dbReference>
<keyword evidence="13" id="KW-1133">Transmembrane helix</keyword>
<dbReference type="InterPro" id="IPR001245">
    <property type="entry name" value="Ser-Thr/Tyr_kinase_cat_dom"/>
</dbReference>
<dbReference type="RefSeq" id="XP_030854805.1">
    <property type="nucleotide sequence ID" value="XM_030998945.1"/>
</dbReference>
<keyword evidence="6" id="KW-0829">Tyrosine-protein kinase</keyword>
<dbReference type="GO" id="GO:0005524">
    <property type="term" value="F:ATP binding"/>
    <property type="evidence" value="ECO:0007669"/>
    <property type="project" value="UniProtKB-UniRule"/>
</dbReference>
<dbReference type="InterPro" id="IPR017441">
    <property type="entry name" value="Protein_kinase_ATP_BS"/>
</dbReference>
<dbReference type="PANTHER" id="PTHR24416:SF604">
    <property type="entry name" value="RECEPTOR PROTEIN-TYROSINE KINASE"/>
    <property type="match status" value="1"/>
</dbReference>
<dbReference type="PANTHER" id="PTHR24416">
    <property type="entry name" value="TYROSINE-PROTEIN KINASE RECEPTOR"/>
    <property type="match status" value="1"/>
</dbReference>